<evidence type="ECO:0000256" key="6">
    <source>
        <dbReference type="ARBA" id="ARBA00022787"/>
    </source>
</evidence>
<dbReference type="RefSeq" id="XP_005767236.1">
    <property type="nucleotide sequence ID" value="XM_005767179.1"/>
</dbReference>
<keyword evidence="6" id="KW-1000">Mitochondrion outer membrane</keyword>
<reference evidence="10" key="2">
    <citation type="submission" date="2024-10" db="UniProtKB">
        <authorList>
            <consortium name="EnsemblProtists"/>
        </authorList>
    </citation>
    <scope>IDENTIFICATION</scope>
</reference>
<dbReference type="AlphaFoldDB" id="A0A0D3IU72"/>
<evidence type="ECO:0000256" key="5">
    <source>
        <dbReference type="ARBA" id="ARBA00022692"/>
    </source>
</evidence>
<dbReference type="eggNOG" id="KOG3296">
    <property type="taxonomic scope" value="Eukaryota"/>
</dbReference>
<dbReference type="GO" id="GO:0005741">
    <property type="term" value="C:mitochondrial outer membrane"/>
    <property type="evidence" value="ECO:0007669"/>
    <property type="project" value="UniProtKB-SubCell"/>
</dbReference>
<dbReference type="InterPro" id="IPR027246">
    <property type="entry name" value="Porin_Euk/Tom40"/>
</dbReference>
<accession>A0A0D3IU72</accession>
<sequence length="284" mass="30877">MLKRFMADLPNPGTLEQLKREAQGILSPDVFDGARFEFNKTLSPKFALNHNVFLGSAQMPASYEFGANFGDERVLIASRVDMGGRLNGRINAQFGESFAARLQAQASPESPGQMQSLKADLDYKGSTCCAGATYMGGGLLGANLMQSITPWLAVGGEGFYHTQKEVKGGAVAARAQWGHKGEHVATAKAGSFGNVELSYQRKVSDKVGLATEMQYYHNQFCNFGVGYEFRLRQATFKGLIQSDTTCSASLEERINPNMNLMLSGQLNHKKKDYKFGFGVVIGAA</sequence>
<dbReference type="EnsemblProtists" id="EOD14807">
    <property type="protein sequence ID" value="EOD14807"/>
    <property type="gene ID" value="EMIHUDRAFT_432658"/>
</dbReference>
<dbReference type="CDD" id="cd07305">
    <property type="entry name" value="Porin3_Tom40"/>
    <property type="match status" value="1"/>
</dbReference>
<evidence type="ECO:0000313" key="10">
    <source>
        <dbReference type="EnsemblProtists" id="EOD14807"/>
    </source>
</evidence>
<dbReference type="GO" id="GO:0008320">
    <property type="term" value="F:protein transmembrane transporter activity"/>
    <property type="evidence" value="ECO:0007669"/>
    <property type="project" value="InterPro"/>
</dbReference>
<dbReference type="OMA" id="TRFNYRW"/>
<keyword evidence="3" id="KW-0813">Transport</keyword>
<name>A0A0D3IU72_EMIH1</name>
<evidence type="ECO:0000256" key="4">
    <source>
        <dbReference type="ARBA" id="ARBA00022452"/>
    </source>
</evidence>
<evidence type="ECO:0000256" key="7">
    <source>
        <dbReference type="ARBA" id="ARBA00022927"/>
    </source>
</evidence>
<comment type="similarity">
    <text evidence="2">Belongs to the Tom40 family.</text>
</comment>
<organism evidence="10 11">
    <name type="scientific">Emiliania huxleyi (strain CCMP1516)</name>
    <dbReference type="NCBI Taxonomy" id="280463"/>
    <lineage>
        <taxon>Eukaryota</taxon>
        <taxon>Haptista</taxon>
        <taxon>Haptophyta</taxon>
        <taxon>Prymnesiophyceae</taxon>
        <taxon>Isochrysidales</taxon>
        <taxon>Noelaerhabdaceae</taxon>
        <taxon>Emiliania</taxon>
    </lineage>
</organism>
<evidence type="ECO:0000256" key="2">
    <source>
        <dbReference type="ARBA" id="ARBA00010510"/>
    </source>
</evidence>
<dbReference type="KEGG" id="ehx:EMIHUDRAFT_432658"/>
<dbReference type="InterPro" id="IPR023614">
    <property type="entry name" value="Porin_dom_sf"/>
</dbReference>
<keyword evidence="5" id="KW-0812">Transmembrane</keyword>
<keyword evidence="9" id="KW-0472">Membrane</keyword>
<proteinExistence type="inferred from homology"/>
<evidence type="ECO:0000256" key="3">
    <source>
        <dbReference type="ARBA" id="ARBA00022448"/>
    </source>
</evidence>
<dbReference type="InterPro" id="IPR037930">
    <property type="entry name" value="Tom40"/>
</dbReference>
<protein>
    <submittedName>
        <fullName evidence="10">Uncharacterized protein</fullName>
    </submittedName>
</protein>
<keyword evidence="8" id="KW-0496">Mitochondrion</keyword>
<dbReference type="HOGENOM" id="CLU_042174_1_0_1"/>
<evidence type="ECO:0000256" key="1">
    <source>
        <dbReference type="ARBA" id="ARBA00004374"/>
    </source>
</evidence>
<comment type="subcellular location">
    <subcellularLocation>
        <location evidence="1">Mitochondrion outer membrane</location>
        <topology evidence="1">Multi-pass membrane protein</topology>
    </subcellularLocation>
</comment>
<dbReference type="PANTHER" id="PTHR10802">
    <property type="entry name" value="MITOCHONDRIAL IMPORT RECEPTOR SUBUNIT TOM40"/>
    <property type="match status" value="1"/>
</dbReference>
<dbReference type="STRING" id="2903.R1BYD6"/>
<keyword evidence="7" id="KW-0653">Protein transport</keyword>
<keyword evidence="4" id="KW-1134">Transmembrane beta strand</keyword>
<evidence type="ECO:0000256" key="9">
    <source>
        <dbReference type="ARBA" id="ARBA00023136"/>
    </source>
</evidence>
<evidence type="ECO:0000313" key="11">
    <source>
        <dbReference type="Proteomes" id="UP000013827"/>
    </source>
</evidence>
<dbReference type="Proteomes" id="UP000013827">
    <property type="component" value="Unassembled WGS sequence"/>
</dbReference>
<dbReference type="PaxDb" id="2903-EOD14807"/>
<dbReference type="Gene3D" id="2.40.160.10">
    <property type="entry name" value="Porin"/>
    <property type="match status" value="1"/>
</dbReference>
<evidence type="ECO:0000256" key="8">
    <source>
        <dbReference type="ARBA" id="ARBA00023128"/>
    </source>
</evidence>
<dbReference type="Pfam" id="PF01459">
    <property type="entry name" value="Porin_3"/>
    <property type="match status" value="1"/>
</dbReference>
<reference evidence="11" key="1">
    <citation type="journal article" date="2013" name="Nature">
        <title>Pan genome of the phytoplankton Emiliania underpins its global distribution.</title>
        <authorList>
            <person name="Read B.A."/>
            <person name="Kegel J."/>
            <person name="Klute M.J."/>
            <person name="Kuo A."/>
            <person name="Lefebvre S.C."/>
            <person name="Maumus F."/>
            <person name="Mayer C."/>
            <person name="Miller J."/>
            <person name="Monier A."/>
            <person name="Salamov A."/>
            <person name="Young J."/>
            <person name="Aguilar M."/>
            <person name="Claverie J.M."/>
            <person name="Frickenhaus S."/>
            <person name="Gonzalez K."/>
            <person name="Herman E.K."/>
            <person name="Lin Y.C."/>
            <person name="Napier J."/>
            <person name="Ogata H."/>
            <person name="Sarno A.F."/>
            <person name="Shmutz J."/>
            <person name="Schroeder D."/>
            <person name="de Vargas C."/>
            <person name="Verret F."/>
            <person name="von Dassow P."/>
            <person name="Valentin K."/>
            <person name="Van de Peer Y."/>
            <person name="Wheeler G."/>
            <person name="Dacks J.B."/>
            <person name="Delwiche C.F."/>
            <person name="Dyhrman S.T."/>
            <person name="Glockner G."/>
            <person name="John U."/>
            <person name="Richards T."/>
            <person name="Worden A.Z."/>
            <person name="Zhang X."/>
            <person name="Grigoriev I.V."/>
            <person name="Allen A.E."/>
            <person name="Bidle K."/>
            <person name="Borodovsky M."/>
            <person name="Bowler C."/>
            <person name="Brownlee C."/>
            <person name="Cock J.M."/>
            <person name="Elias M."/>
            <person name="Gladyshev V.N."/>
            <person name="Groth M."/>
            <person name="Guda C."/>
            <person name="Hadaegh A."/>
            <person name="Iglesias-Rodriguez M.D."/>
            <person name="Jenkins J."/>
            <person name="Jones B.M."/>
            <person name="Lawson T."/>
            <person name="Leese F."/>
            <person name="Lindquist E."/>
            <person name="Lobanov A."/>
            <person name="Lomsadze A."/>
            <person name="Malik S.B."/>
            <person name="Marsh M.E."/>
            <person name="Mackinder L."/>
            <person name="Mock T."/>
            <person name="Mueller-Roeber B."/>
            <person name="Pagarete A."/>
            <person name="Parker M."/>
            <person name="Probert I."/>
            <person name="Quesneville H."/>
            <person name="Raines C."/>
            <person name="Rensing S.A."/>
            <person name="Riano-Pachon D.M."/>
            <person name="Richier S."/>
            <person name="Rokitta S."/>
            <person name="Shiraiwa Y."/>
            <person name="Soanes D.M."/>
            <person name="van der Giezen M."/>
            <person name="Wahlund T.M."/>
            <person name="Williams B."/>
            <person name="Wilson W."/>
            <person name="Wolfe G."/>
            <person name="Wurch L.L."/>
        </authorList>
    </citation>
    <scope>NUCLEOTIDE SEQUENCE</scope>
</reference>
<dbReference type="GeneID" id="17261091"/>
<keyword evidence="11" id="KW-1185">Reference proteome</keyword>
<dbReference type="GO" id="GO:0030150">
    <property type="term" value="P:protein import into mitochondrial matrix"/>
    <property type="evidence" value="ECO:0007669"/>
    <property type="project" value="InterPro"/>
</dbReference>